<evidence type="ECO:0000313" key="2">
    <source>
        <dbReference type="Proteomes" id="UP000774617"/>
    </source>
</evidence>
<evidence type="ECO:0000313" key="1">
    <source>
        <dbReference type="EMBL" id="KAH7007862.1"/>
    </source>
</evidence>
<keyword evidence="2" id="KW-1185">Reference proteome</keyword>
<dbReference type="EMBL" id="JAGTJR010000123">
    <property type="protein sequence ID" value="KAH7007862.1"/>
    <property type="molecule type" value="Genomic_DNA"/>
</dbReference>
<protein>
    <submittedName>
        <fullName evidence="1">Uncharacterized protein</fullName>
    </submittedName>
</protein>
<proteinExistence type="predicted"/>
<name>A0ABQ8FSE7_9PEZI</name>
<reference evidence="1 2" key="1">
    <citation type="journal article" date="2021" name="Nat. Commun.">
        <title>Genetic determinants of endophytism in the Arabidopsis root mycobiome.</title>
        <authorList>
            <person name="Mesny F."/>
            <person name="Miyauchi S."/>
            <person name="Thiergart T."/>
            <person name="Pickel B."/>
            <person name="Atanasova L."/>
            <person name="Karlsson M."/>
            <person name="Huettel B."/>
            <person name="Barry K.W."/>
            <person name="Haridas S."/>
            <person name="Chen C."/>
            <person name="Bauer D."/>
            <person name="Andreopoulos W."/>
            <person name="Pangilinan J."/>
            <person name="LaButti K."/>
            <person name="Riley R."/>
            <person name="Lipzen A."/>
            <person name="Clum A."/>
            <person name="Drula E."/>
            <person name="Henrissat B."/>
            <person name="Kohler A."/>
            <person name="Grigoriev I.V."/>
            <person name="Martin F.M."/>
            <person name="Hacquard S."/>
        </authorList>
    </citation>
    <scope>NUCLEOTIDE SEQUENCE [LARGE SCALE GENOMIC DNA]</scope>
    <source>
        <strain evidence="1 2">MPI-SDFR-AT-0080</strain>
    </source>
</reference>
<accession>A0ABQ8FSE7</accession>
<organism evidence="1 2">
    <name type="scientific">Macrophomina phaseolina</name>
    <dbReference type="NCBI Taxonomy" id="35725"/>
    <lineage>
        <taxon>Eukaryota</taxon>
        <taxon>Fungi</taxon>
        <taxon>Dikarya</taxon>
        <taxon>Ascomycota</taxon>
        <taxon>Pezizomycotina</taxon>
        <taxon>Dothideomycetes</taxon>
        <taxon>Dothideomycetes incertae sedis</taxon>
        <taxon>Botryosphaeriales</taxon>
        <taxon>Botryosphaeriaceae</taxon>
        <taxon>Macrophomina</taxon>
    </lineage>
</organism>
<comment type="caution">
    <text evidence="1">The sequence shown here is derived from an EMBL/GenBank/DDBJ whole genome shotgun (WGS) entry which is preliminary data.</text>
</comment>
<dbReference type="Proteomes" id="UP000774617">
    <property type="component" value="Unassembled WGS sequence"/>
</dbReference>
<gene>
    <name evidence="1" type="ORF">B0J12DRAFT_85122</name>
</gene>
<sequence length="259" mass="28691">MLRLPPESAAMYPIRLLIATTCVLAFVLGAPPLPFFSLAVENPGPGPEKMPIMKRLQIDKPIWQVLEYLSGPADLDPAQKTTALALNKRGEPKKEPEPWQVECTHSFDVTQRPTDVQKIIDRAKDFCDDIGGNPWIKKEGSFVYHQWGLLDLKVVQTTQQSMERLKSIVDSGRWTLKRYYGVDAKQCREAFAHAMAACGPDANGGVVIYTDGHSYEWGIRDNPGYFPPNPVNGPDAPEVVYVVPTKESEAPGDRGSVAN</sequence>